<protein>
    <submittedName>
        <fullName evidence="2">Uncharacterized protein</fullName>
    </submittedName>
</protein>
<comment type="caution">
    <text evidence="2">The sequence shown here is derived from an EMBL/GenBank/DDBJ whole genome shotgun (WGS) entry which is preliminary data.</text>
</comment>
<evidence type="ECO:0000313" key="3">
    <source>
        <dbReference type="Proteomes" id="UP000011910"/>
    </source>
</evidence>
<evidence type="ECO:0000256" key="1">
    <source>
        <dbReference type="SAM" id="MobiDB-lite"/>
    </source>
</evidence>
<proteinExistence type="predicted"/>
<accession>M7NQM2</accession>
<keyword evidence="3" id="KW-1185">Reference proteome</keyword>
<feature type="region of interest" description="Disordered" evidence="1">
    <location>
        <begin position="1"/>
        <end position="84"/>
    </location>
</feature>
<feature type="compositionally biased region" description="Polar residues" evidence="1">
    <location>
        <begin position="1"/>
        <end position="14"/>
    </location>
</feature>
<feature type="compositionally biased region" description="Polar residues" evidence="1">
    <location>
        <begin position="60"/>
        <end position="77"/>
    </location>
</feature>
<reference evidence="2 3" key="1">
    <citation type="journal article" date="2013" name="Genome Announc.">
        <title>Draft Genome Sequence of Cesiribacter andamanensis Strain AMV16T, Isolated from a Soil Sample from a Mud Volcano in the Andaman Islands, India.</title>
        <authorList>
            <person name="Shivaji S."/>
            <person name="Ara S."/>
            <person name="Begum Z."/>
            <person name="Srinivas T.N."/>
            <person name="Singh A."/>
            <person name="Kumar Pinnaka A."/>
        </authorList>
    </citation>
    <scope>NUCLEOTIDE SEQUENCE [LARGE SCALE GENOMIC DNA]</scope>
    <source>
        <strain evidence="2 3">AMV16</strain>
    </source>
</reference>
<name>M7NQM2_9BACT</name>
<dbReference type="EMBL" id="AODQ01000188">
    <property type="protein sequence ID" value="EMR00784.1"/>
    <property type="molecule type" value="Genomic_DNA"/>
</dbReference>
<sequence>MATDSSKNNRSPQGKGNPGDVGKSKSPLKDNKDRGPADLNYKAQLADEYTEGIDEPRSDLATNPNRNTDKVNNQSTPYGAKGKE</sequence>
<dbReference type="Proteomes" id="UP000011910">
    <property type="component" value="Unassembled WGS sequence"/>
</dbReference>
<feature type="compositionally biased region" description="Basic and acidic residues" evidence="1">
    <location>
        <begin position="27"/>
        <end position="36"/>
    </location>
</feature>
<evidence type="ECO:0000313" key="2">
    <source>
        <dbReference type="EMBL" id="EMR00784.1"/>
    </source>
</evidence>
<dbReference type="STRING" id="1279009.ADICEAN_04097"/>
<organism evidence="2 3">
    <name type="scientific">Cesiribacter andamanensis AMV16</name>
    <dbReference type="NCBI Taxonomy" id="1279009"/>
    <lineage>
        <taxon>Bacteria</taxon>
        <taxon>Pseudomonadati</taxon>
        <taxon>Bacteroidota</taxon>
        <taxon>Cytophagia</taxon>
        <taxon>Cytophagales</taxon>
        <taxon>Cesiribacteraceae</taxon>
        <taxon>Cesiribacter</taxon>
    </lineage>
</organism>
<dbReference type="AlphaFoldDB" id="M7NQM2"/>
<gene>
    <name evidence="2" type="ORF">ADICEAN_04097</name>
</gene>